<dbReference type="EMBL" id="FN649751">
    <property type="protein sequence ID" value="CBN75112.1"/>
    <property type="molecule type" value="Genomic_DNA"/>
</dbReference>
<feature type="compositionally biased region" description="Basic and acidic residues" evidence="1">
    <location>
        <begin position="10"/>
        <end position="37"/>
    </location>
</feature>
<reference evidence="3 4" key="1">
    <citation type="journal article" date="2010" name="Nature">
        <title>The Ectocarpus genome and the independent evolution of multicellularity in brown algae.</title>
        <authorList>
            <person name="Cock J.M."/>
            <person name="Sterck L."/>
            <person name="Rouze P."/>
            <person name="Scornet D."/>
            <person name="Allen A.E."/>
            <person name="Amoutzias G."/>
            <person name="Anthouard V."/>
            <person name="Artiguenave F."/>
            <person name="Aury J.M."/>
            <person name="Badger J.H."/>
            <person name="Beszteri B."/>
            <person name="Billiau K."/>
            <person name="Bonnet E."/>
            <person name="Bothwell J.H."/>
            <person name="Bowler C."/>
            <person name="Boyen C."/>
            <person name="Brownlee C."/>
            <person name="Carrano C.J."/>
            <person name="Charrier B."/>
            <person name="Cho G.Y."/>
            <person name="Coelho S.M."/>
            <person name="Collen J."/>
            <person name="Corre E."/>
            <person name="Da Silva C."/>
            <person name="Delage L."/>
            <person name="Delaroque N."/>
            <person name="Dittami S.M."/>
            <person name="Doulbeau S."/>
            <person name="Elias M."/>
            <person name="Farnham G."/>
            <person name="Gachon C.M."/>
            <person name="Gschloessl B."/>
            <person name="Heesch S."/>
            <person name="Jabbari K."/>
            <person name="Jubin C."/>
            <person name="Kawai H."/>
            <person name="Kimura K."/>
            <person name="Kloareg B."/>
            <person name="Kupper F.C."/>
            <person name="Lang D."/>
            <person name="Le Bail A."/>
            <person name="Leblanc C."/>
            <person name="Lerouge P."/>
            <person name="Lohr M."/>
            <person name="Lopez P.J."/>
            <person name="Martens C."/>
            <person name="Maumus F."/>
            <person name="Michel G."/>
            <person name="Miranda-Saavedra D."/>
            <person name="Morales J."/>
            <person name="Moreau H."/>
            <person name="Motomura T."/>
            <person name="Nagasato C."/>
            <person name="Napoli C.A."/>
            <person name="Nelson D.R."/>
            <person name="Nyvall-Collen P."/>
            <person name="Peters A.F."/>
            <person name="Pommier C."/>
            <person name="Potin P."/>
            <person name="Poulain J."/>
            <person name="Quesneville H."/>
            <person name="Read B."/>
            <person name="Rensing S.A."/>
            <person name="Ritter A."/>
            <person name="Rousvoal S."/>
            <person name="Samanta M."/>
            <person name="Samson G."/>
            <person name="Schroeder D.C."/>
            <person name="Segurens B."/>
            <person name="Strittmatter M."/>
            <person name="Tonon T."/>
            <person name="Tregear J.W."/>
            <person name="Valentin K."/>
            <person name="von Dassow P."/>
            <person name="Yamagishi T."/>
            <person name="Van de Peer Y."/>
            <person name="Wincker P."/>
        </authorList>
    </citation>
    <scope>NUCLEOTIDE SEQUENCE [LARGE SCALE GENOMIC DNA]</scope>
    <source>
        <strain evidence="4">Ec32 / CCAP1310/4</strain>
    </source>
</reference>
<name>D8LS55_ECTSI</name>
<evidence type="ECO:0000259" key="2">
    <source>
        <dbReference type="Pfam" id="PF02344"/>
    </source>
</evidence>
<dbReference type="Pfam" id="PF02344">
    <property type="entry name" value="Myc-LZ"/>
    <property type="match status" value="1"/>
</dbReference>
<evidence type="ECO:0000313" key="4">
    <source>
        <dbReference type="Proteomes" id="UP000002630"/>
    </source>
</evidence>
<sequence>MALPFCVRSQHGDGTSRRAADEKKHSAEVDQLKRTNEQLKTTLEQMLSAPKK</sequence>
<protein>
    <recommendedName>
        <fullName evidence="2">Leucine zipper Myc domain-containing protein</fullName>
    </recommendedName>
</protein>
<gene>
    <name evidence="3" type="ORF">Esi_0070_0037</name>
</gene>
<feature type="region of interest" description="Disordered" evidence="1">
    <location>
        <begin position="1"/>
        <end position="38"/>
    </location>
</feature>
<proteinExistence type="predicted"/>
<dbReference type="InParanoid" id="D8LS55"/>
<dbReference type="GO" id="GO:0003700">
    <property type="term" value="F:DNA-binding transcription factor activity"/>
    <property type="evidence" value="ECO:0007669"/>
    <property type="project" value="InterPro"/>
</dbReference>
<dbReference type="InterPro" id="IPR003327">
    <property type="entry name" value="Myc-LZ"/>
</dbReference>
<dbReference type="OrthoDB" id="273640at2759"/>
<feature type="domain" description="Leucine zipper Myc" evidence="2">
    <location>
        <begin position="20"/>
        <end position="49"/>
    </location>
</feature>
<keyword evidence="4" id="KW-1185">Reference proteome</keyword>
<accession>D8LS55</accession>
<dbReference type="EMBL" id="FN648927">
    <property type="protein sequence ID" value="CBN75112.1"/>
    <property type="molecule type" value="Genomic_DNA"/>
</dbReference>
<dbReference type="AlphaFoldDB" id="D8LS55"/>
<organism evidence="3 4">
    <name type="scientific">Ectocarpus siliculosus</name>
    <name type="common">Brown alga</name>
    <name type="synonym">Conferva siliculosa</name>
    <dbReference type="NCBI Taxonomy" id="2880"/>
    <lineage>
        <taxon>Eukaryota</taxon>
        <taxon>Sar</taxon>
        <taxon>Stramenopiles</taxon>
        <taxon>Ochrophyta</taxon>
        <taxon>PX clade</taxon>
        <taxon>Phaeophyceae</taxon>
        <taxon>Ectocarpales</taxon>
        <taxon>Ectocarpaceae</taxon>
        <taxon>Ectocarpus</taxon>
    </lineage>
</organism>
<evidence type="ECO:0000256" key="1">
    <source>
        <dbReference type="SAM" id="MobiDB-lite"/>
    </source>
</evidence>
<evidence type="ECO:0000313" key="3">
    <source>
        <dbReference type="EMBL" id="CBN75112.1"/>
    </source>
</evidence>
<dbReference type="Proteomes" id="UP000002630">
    <property type="component" value="Linkage Group LG26"/>
</dbReference>